<organism evidence="2">
    <name type="scientific">bioreactor metagenome</name>
    <dbReference type="NCBI Taxonomy" id="1076179"/>
    <lineage>
        <taxon>unclassified sequences</taxon>
        <taxon>metagenomes</taxon>
        <taxon>ecological metagenomes</taxon>
    </lineage>
</organism>
<evidence type="ECO:0000313" key="2">
    <source>
        <dbReference type="EMBL" id="MPL78966.1"/>
    </source>
</evidence>
<dbReference type="PANTHER" id="PTHR42924">
    <property type="entry name" value="EXONUCLEASE"/>
    <property type="match status" value="1"/>
</dbReference>
<dbReference type="InterPro" id="IPR052018">
    <property type="entry name" value="PHP_domain"/>
</dbReference>
<dbReference type="InterPro" id="IPR004013">
    <property type="entry name" value="PHP_dom"/>
</dbReference>
<dbReference type="Gene3D" id="3.20.20.140">
    <property type="entry name" value="Metal-dependent hydrolases"/>
    <property type="match status" value="1"/>
</dbReference>
<proteinExistence type="predicted"/>
<dbReference type="GO" id="GO:0035312">
    <property type="term" value="F:5'-3' DNA exonuclease activity"/>
    <property type="evidence" value="ECO:0007669"/>
    <property type="project" value="TreeGrafter"/>
</dbReference>
<dbReference type="EMBL" id="VSSQ01000121">
    <property type="protein sequence ID" value="MPL78966.1"/>
    <property type="molecule type" value="Genomic_DNA"/>
</dbReference>
<dbReference type="Pfam" id="PF02811">
    <property type="entry name" value="PHP"/>
    <property type="match status" value="1"/>
</dbReference>
<dbReference type="InterPro" id="IPR016195">
    <property type="entry name" value="Pol/histidinol_Pase-like"/>
</dbReference>
<dbReference type="CDD" id="cd07432">
    <property type="entry name" value="PHP_HisPPase"/>
    <property type="match status" value="1"/>
</dbReference>
<dbReference type="PANTHER" id="PTHR42924:SF3">
    <property type="entry name" value="POLYMERASE_HISTIDINOL PHOSPHATASE N-TERMINAL DOMAIN-CONTAINING PROTEIN"/>
    <property type="match status" value="1"/>
</dbReference>
<comment type="caution">
    <text evidence="2">The sequence shown here is derived from an EMBL/GenBank/DDBJ whole genome shotgun (WGS) entry which is preliminary data.</text>
</comment>
<gene>
    <name evidence="2" type="ORF">SDC9_24839</name>
</gene>
<dbReference type="InterPro" id="IPR003141">
    <property type="entry name" value="Pol/His_phosphatase_N"/>
</dbReference>
<name>A0A644UIY3_9ZZZZ</name>
<reference evidence="2" key="1">
    <citation type="submission" date="2019-08" db="EMBL/GenBank/DDBJ databases">
        <authorList>
            <person name="Kucharzyk K."/>
            <person name="Murdoch R.W."/>
            <person name="Higgins S."/>
            <person name="Loffler F."/>
        </authorList>
    </citation>
    <scope>NUCLEOTIDE SEQUENCE</scope>
</reference>
<sequence length="256" mass="28498">MKRFIGDFHVHTLLSPCAEVEMTPNHIVLRAVQNGINLLAVTDHNASGNVLAALEAGRKYGVTVLPGMEVECVEEAHIVTIFDTWGQLAQWQKIVTEARKSLPPNNANKFGGQFVVDAYDNFICEEKKMLLGACRLTAREVIDKSRALGALVFAAHIDRPSYSLLGQLGFIGEELTLDAVEISNLNVSELKEQKFRPLIGSLPYMTNSDGHNISDFIQGPKNFLEIKEPSVEEIRLALKGERDRKFKPGYFVGFNR</sequence>
<dbReference type="AlphaFoldDB" id="A0A644UIY3"/>
<dbReference type="SMART" id="SM00481">
    <property type="entry name" value="POLIIIAc"/>
    <property type="match status" value="1"/>
</dbReference>
<protein>
    <recommendedName>
        <fullName evidence="1">Polymerase/histidinol phosphatase N-terminal domain-containing protein</fullName>
    </recommendedName>
</protein>
<dbReference type="SUPFAM" id="SSF89550">
    <property type="entry name" value="PHP domain-like"/>
    <property type="match status" value="1"/>
</dbReference>
<accession>A0A644UIY3</accession>
<evidence type="ECO:0000259" key="1">
    <source>
        <dbReference type="SMART" id="SM00481"/>
    </source>
</evidence>
<dbReference type="GO" id="GO:0004534">
    <property type="term" value="F:5'-3' RNA exonuclease activity"/>
    <property type="evidence" value="ECO:0007669"/>
    <property type="project" value="TreeGrafter"/>
</dbReference>
<feature type="domain" description="Polymerase/histidinol phosphatase N-terminal" evidence="1">
    <location>
        <begin position="6"/>
        <end position="74"/>
    </location>
</feature>